<dbReference type="OrthoDB" id="6428174at2759"/>
<feature type="transmembrane region" description="Helical" evidence="6">
    <location>
        <begin position="205"/>
        <end position="229"/>
    </location>
</feature>
<evidence type="ECO:0000313" key="7">
    <source>
        <dbReference type="EMBL" id="RKF62053.1"/>
    </source>
</evidence>
<dbReference type="Pfam" id="PF05653">
    <property type="entry name" value="Mg_trans_NIPA"/>
    <property type="match status" value="1"/>
</dbReference>
<organism evidence="7 8">
    <name type="scientific">Erysiphe neolycopersici</name>
    <dbReference type="NCBI Taxonomy" id="212602"/>
    <lineage>
        <taxon>Eukaryota</taxon>
        <taxon>Fungi</taxon>
        <taxon>Dikarya</taxon>
        <taxon>Ascomycota</taxon>
        <taxon>Pezizomycotina</taxon>
        <taxon>Leotiomycetes</taxon>
        <taxon>Erysiphales</taxon>
        <taxon>Erysiphaceae</taxon>
        <taxon>Erysiphe</taxon>
    </lineage>
</organism>
<feature type="transmembrane region" description="Helical" evidence="6">
    <location>
        <begin position="83"/>
        <end position="104"/>
    </location>
</feature>
<evidence type="ECO:0000256" key="2">
    <source>
        <dbReference type="ARBA" id="ARBA00022692"/>
    </source>
</evidence>
<feature type="transmembrane region" description="Helical" evidence="6">
    <location>
        <begin position="110"/>
        <end position="129"/>
    </location>
</feature>
<evidence type="ECO:0000256" key="6">
    <source>
        <dbReference type="SAM" id="Phobius"/>
    </source>
</evidence>
<accession>A0A420HX81</accession>
<evidence type="ECO:0000256" key="5">
    <source>
        <dbReference type="SAM" id="MobiDB-lite"/>
    </source>
</evidence>
<reference evidence="7 8" key="1">
    <citation type="journal article" date="2018" name="BMC Genomics">
        <title>Comparative genome analyses reveal sequence features reflecting distinct modes of host-adaptation between dicot and monocot powdery mildew.</title>
        <authorList>
            <person name="Wu Y."/>
            <person name="Ma X."/>
            <person name="Pan Z."/>
            <person name="Kale S.D."/>
            <person name="Song Y."/>
            <person name="King H."/>
            <person name="Zhang Q."/>
            <person name="Presley C."/>
            <person name="Deng X."/>
            <person name="Wei C.I."/>
            <person name="Xiao S."/>
        </authorList>
    </citation>
    <scope>NUCLEOTIDE SEQUENCE [LARGE SCALE GENOMIC DNA]</scope>
    <source>
        <strain evidence="7">UMSG2</strain>
    </source>
</reference>
<feature type="compositionally biased region" description="Polar residues" evidence="5">
    <location>
        <begin position="561"/>
        <end position="576"/>
    </location>
</feature>
<dbReference type="GO" id="GO:0016020">
    <property type="term" value="C:membrane"/>
    <property type="evidence" value="ECO:0007669"/>
    <property type="project" value="UniProtKB-SubCell"/>
</dbReference>
<dbReference type="PANTHER" id="PTHR12570">
    <property type="match status" value="1"/>
</dbReference>
<feature type="compositionally biased region" description="Basic and acidic residues" evidence="5">
    <location>
        <begin position="649"/>
        <end position="658"/>
    </location>
</feature>
<gene>
    <name evidence="7" type="ORF">OnM2_036011</name>
</gene>
<feature type="compositionally biased region" description="Polar residues" evidence="5">
    <location>
        <begin position="588"/>
        <end position="605"/>
    </location>
</feature>
<evidence type="ECO:0000256" key="1">
    <source>
        <dbReference type="ARBA" id="ARBA00004141"/>
    </source>
</evidence>
<comment type="subcellular location">
    <subcellularLocation>
        <location evidence="1">Membrane</location>
        <topology evidence="1">Multi-pass membrane protein</topology>
    </subcellularLocation>
</comment>
<proteinExistence type="predicted"/>
<dbReference type="GO" id="GO:0015095">
    <property type="term" value="F:magnesium ion transmembrane transporter activity"/>
    <property type="evidence" value="ECO:0007669"/>
    <property type="project" value="InterPro"/>
</dbReference>
<keyword evidence="4 6" id="KW-0472">Membrane</keyword>
<comment type="caution">
    <text evidence="7">The sequence shown here is derived from an EMBL/GenBank/DDBJ whole genome shotgun (WGS) entry which is preliminary data.</text>
</comment>
<keyword evidence="3 6" id="KW-1133">Transmembrane helix</keyword>
<dbReference type="InterPro" id="IPR008521">
    <property type="entry name" value="Mg_trans_NIPA"/>
</dbReference>
<dbReference type="Proteomes" id="UP000286134">
    <property type="component" value="Unassembled WGS sequence"/>
</dbReference>
<feature type="compositionally biased region" description="Basic and acidic residues" evidence="5">
    <location>
        <begin position="550"/>
        <end position="560"/>
    </location>
</feature>
<protein>
    <submittedName>
        <fullName evidence="7">NIPA-like protein 2</fullName>
    </submittedName>
</protein>
<feature type="compositionally biased region" description="Polar residues" evidence="5">
    <location>
        <begin position="429"/>
        <end position="438"/>
    </location>
</feature>
<feature type="compositionally biased region" description="Basic and acidic residues" evidence="5">
    <location>
        <begin position="449"/>
        <end position="460"/>
    </location>
</feature>
<sequence length="704" mass="77324">MDRSIQALTNASLLYTRANASSAMDPTNQSRPHIYKAIGIVLAFASGIFIGVSFVLKKIGLLKANEAYGEAAGEGYGYLKNSYWWAGMFLMIIGEVCNFVAYAFVDAILVTPLGAMSVVITTVLSAIFLKERLSMVGKVGCFLCIIGSVIIVMNAPAESSVANIQEMQKFVIAPGFLTYASVIILGCLFVAIWIAPLYGKKTMMVYLSICSLVGSLSVVATQGLGAAIVAQIGGTSQFRQWFLYVLLAFVISTLVTEVIYLNKALNIFNAALVTPTYYVFFTSSTIITSAILFRGFSGSVTSIITVVNGFLVICAGVVLLQLSKSAKDVPDTAVFTGDLDQVRTIAEQEQPESEPKADAIRGTAAIVRKISDSRQKWELQEAKRLHEEKKQDLRAIGENNHLAVQWDGLRRRTTTHSIILQSPNLSIGQSGRNLSSPTLHPPLGMSHFPPEDGPDHESEVPRTGGLGSSIFGVRLLDGKVKFGPYRSSTINQINHEIPQQTIPLSEIAIHDSQGQDNCVCHDEERSADQSLLGLPKSLKPESSSNHNKHKFEDCQDDSRDSILNISPNPSLQSKGRQFSFQSIFRKVSTPSSNLSPETPTYMRSQTTKRSSSNRRGSTSTVKGADVEEESLALVNSNSSNNNSQKPPPKFRDEEKQADSEITTNNQKEYCEEGWKKEPFNTLDDISEEELYEINRKKWKIVEEK</sequence>
<feature type="region of interest" description="Disordered" evidence="5">
    <location>
        <begin position="588"/>
        <end position="666"/>
    </location>
</feature>
<feature type="transmembrane region" description="Helical" evidence="6">
    <location>
        <begin position="34"/>
        <end position="56"/>
    </location>
</feature>
<name>A0A420HX81_9PEZI</name>
<keyword evidence="8" id="KW-1185">Reference proteome</keyword>
<feature type="transmembrane region" description="Helical" evidence="6">
    <location>
        <begin position="267"/>
        <end position="293"/>
    </location>
</feature>
<dbReference type="PANTHER" id="PTHR12570:SF92">
    <property type="entry name" value="SPICHTHYIN, ISOFORM B"/>
    <property type="match status" value="1"/>
</dbReference>
<dbReference type="AlphaFoldDB" id="A0A420HX81"/>
<feature type="transmembrane region" description="Helical" evidence="6">
    <location>
        <begin position="299"/>
        <end position="320"/>
    </location>
</feature>
<feature type="transmembrane region" description="Helical" evidence="6">
    <location>
        <begin position="241"/>
        <end position="260"/>
    </location>
</feature>
<feature type="compositionally biased region" description="Low complexity" evidence="5">
    <location>
        <begin position="607"/>
        <end position="620"/>
    </location>
</feature>
<keyword evidence="2 6" id="KW-0812">Transmembrane</keyword>
<dbReference type="EMBL" id="MCFK01003656">
    <property type="protein sequence ID" value="RKF62053.1"/>
    <property type="molecule type" value="Genomic_DNA"/>
</dbReference>
<dbReference type="SUPFAM" id="SSF103481">
    <property type="entry name" value="Multidrug resistance efflux transporter EmrE"/>
    <property type="match status" value="1"/>
</dbReference>
<feature type="region of interest" description="Disordered" evidence="5">
    <location>
        <begin position="534"/>
        <end position="576"/>
    </location>
</feature>
<evidence type="ECO:0000256" key="4">
    <source>
        <dbReference type="ARBA" id="ARBA00023136"/>
    </source>
</evidence>
<feature type="transmembrane region" description="Helical" evidence="6">
    <location>
        <begin position="136"/>
        <end position="156"/>
    </location>
</feature>
<evidence type="ECO:0000256" key="3">
    <source>
        <dbReference type="ARBA" id="ARBA00022989"/>
    </source>
</evidence>
<evidence type="ECO:0000313" key="8">
    <source>
        <dbReference type="Proteomes" id="UP000286134"/>
    </source>
</evidence>
<feature type="transmembrane region" description="Helical" evidence="6">
    <location>
        <begin position="176"/>
        <end position="198"/>
    </location>
</feature>
<dbReference type="InterPro" id="IPR037185">
    <property type="entry name" value="EmrE-like"/>
</dbReference>
<feature type="region of interest" description="Disordered" evidence="5">
    <location>
        <begin position="429"/>
        <end position="461"/>
    </location>
</feature>